<evidence type="ECO:0000313" key="2">
    <source>
        <dbReference type="Proteomes" id="UP001575622"/>
    </source>
</evidence>
<accession>A0ABV4V6T6</accession>
<name>A0ABV4V6T6_9BACL</name>
<dbReference type="Proteomes" id="UP001575622">
    <property type="component" value="Unassembled WGS sequence"/>
</dbReference>
<reference evidence="1 2" key="1">
    <citation type="submission" date="2024-09" db="EMBL/GenBank/DDBJ databases">
        <authorList>
            <person name="Makale K.P.P."/>
            <person name="Makhzoum A."/>
            <person name="Rantong G."/>
            <person name="Rahube T.O."/>
        </authorList>
    </citation>
    <scope>NUCLEOTIDE SEQUENCE [LARGE SCALE GENOMIC DNA]</scope>
    <source>
        <strain evidence="1 2">KM_D13</strain>
    </source>
</reference>
<keyword evidence="2" id="KW-1185">Reference proteome</keyword>
<comment type="caution">
    <text evidence="1">The sequence shown here is derived from an EMBL/GenBank/DDBJ whole genome shotgun (WGS) entry which is preliminary data.</text>
</comment>
<dbReference type="EMBL" id="JBHDLN010000016">
    <property type="protein sequence ID" value="MFB0845778.1"/>
    <property type="molecule type" value="Genomic_DNA"/>
</dbReference>
<protein>
    <submittedName>
        <fullName evidence="1">Uncharacterized protein</fullName>
    </submittedName>
</protein>
<proteinExistence type="predicted"/>
<gene>
    <name evidence="1" type="ORF">ACEU3E_26680</name>
</gene>
<evidence type="ECO:0000313" key="1">
    <source>
        <dbReference type="EMBL" id="MFB0845778.1"/>
    </source>
</evidence>
<organism evidence="1 2">
    <name type="scientific">Paenibacillus oleatilyticus</name>
    <dbReference type="NCBI Taxonomy" id="2594886"/>
    <lineage>
        <taxon>Bacteria</taxon>
        <taxon>Bacillati</taxon>
        <taxon>Bacillota</taxon>
        <taxon>Bacilli</taxon>
        <taxon>Bacillales</taxon>
        <taxon>Paenibacillaceae</taxon>
        <taxon>Paenibacillus</taxon>
    </lineage>
</organism>
<dbReference type="RefSeq" id="WP_373955825.1">
    <property type="nucleotide sequence ID" value="NZ_JBHDLN010000016.1"/>
</dbReference>
<sequence length="51" mass="6225">MDKWESLRKFIKLELVEAQNNYESTIERQLERILKHMTLLEDKFDDDLPSD</sequence>